<name>A0A3S5BB27_9PLAT</name>
<protein>
    <submittedName>
        <fullName evidence="1">Uncharacterized protein</fullName>
    </submittedName>
</protein>
<proteinExistence type="predicted"/>
<keyword evidence="2" id="KW-1185">Reference proteome</keyword>
<dbReference type="Proteomes" id="UP000784294">
    <property type="component" value="Unassembled WGS sequence"/>
</dbReference>
<dbReference type="EMBL" id="CAAALY010260260">
    <property type="protein sequence ID" value="VEL39152.1"/>
    <property type="molecule type" value="Genomic_DNA"/>
</dbReference>
<organism evidence="1 2">
    <name type="scientific">Protopolystoma xenopodis</name>
    <dbReference type="NCBI Taxonomy" id="117903"/>
    <lineage>
        <taxon>Eukaryota</taxon>
        <taxon>Metazoa</taxon>
        <taxon>Spiralia</taxon>
        <taxon>Lophotrochozoa</taxon>
        <taxon>Platyhelminthes</taxon>
        <taxon>Monogenea</taxon>
        <taxon>Polyopisthocotylea</taxon>
        <taxon>Polystomatidea</taxon>
        <taxon>Polystomatidae</taxon>
        <taxon>Protopolystoma</taxon>
    </lineage>
</organism>
<evidence type="ECO:0000313" key="2">
    <source>
        <dbReference type="Proteomes" id="UP000784294"/>
    </source>
</evidence>
<gene>
    <name evidence="1" type="ORF">PXEA_LOCUS32592</name>
</gene>
<dbReference type="AlphaFoldDB" id="A0A3S5BB27"/>
<evidence type="ECO:0000313" key="1">
    <source>
        <dbReference type="EMBL" id="VEL39152.1"/>
    </source>
</evidence>
<accession>A0A3S5BB27</accession>
<sequence length="176" mass="20185">MLPRSDDVRHDGRKLSIFSPESNEIASETIEYSSKANRQLVKRNPPSSSGGTDLQISLPNTFTRNGNDYELKGQPAARCHLSIFWQIVSKTCEFHHYFSPAILTVRQRIVQAFRKDFLSVIIKCSLGQVYHSISYSTSLHYVCPYCFQITLRPYSYTQIPKLLIVFCPHLLKNNIV</sequence>
<reference evidence="1" key="1">
    <citation type="submission" date="2018-11" db="EMBL/GenBank/DDBJ databases">
        <authorList>
            <consortium name="Pathogen Informatics"/>
        </authorList>
    </citation>
    <scope>NUCLEOTIDE SEQUENCE</scope>
</reference>
<comment type="caution">
    <text evidence="1">The sequence shown here is derived from an EMBL/GenBank/DDBJ whole genome shotgun (WGS) entry which is preliminary data.</text>
</comment>